<dbReference type="GO" id="GO:0070681">
    <property type="term" value="P:glutaminyl-tRNAGln biosynthesis via transamidation"/>
    <property type="evidence" value="ECO:0007669"/>
    <property type="project" value="TreeGrafter"/>
</dbReference>
<dbReference type="EC" id="6.3.5.-" evidence="2"/>
<dbReference type="GO" id="GO:0005524">
    <property type="term" value="F:ATP binding"/>
    <property type="evidence" value="ECO:0007669"/>
    <property type="project" value="UniProtKB-KW"/>
</dbReference>
<dbReference type="EMBL" id="JQGC01000002">
    <property type="protein sequence ID" value="KFL32474.1"/>
    <property type="molecule type" value="Genomic_DNA"/>
</dbReference>
<comment type="similarity">
    <text evidence="2">Belongs to the GatC family.</text>
</comment>
<dbReference type="STRING" id="46914.JP75_02670"/>
<dbReference type="GO" id="GO:0006412">
    <property type="term" value="P:translation"/>
    <property type="evidence" value="ECO:0007669"/>
    <property type="project" value="UniProtKB-UniRule"/>
</dbReference>
<protein>
    <recommendedName>
        <fullName evidence="2">Aspartyl/glutamyl-tRNA(Asn/Gln) amidotransferase subunit C</fullName>
        <shortName evidence="2">Asp/Glu-ADT subunit C</shortName>
        <ecNumber evidence="2">6.3.5.-</ecNumber>
    </recommendedName>
</protein>
<comment type="caution">
    <text evidence="3">The sequence shown here is derived from an EMBL/GenBank/DDBJ whole genome shotgun (WGS) entry which is preliminary data.</text>
</comment>
<dbReference type="GO" id="GO:0006450">
    <property type="term" value="P:regulation of translational fidelity"/>
    <property type="evidence" value="ECO:0007669"/>
    <property type="project" value="InterPro"/>
</dbReference>
<dbReference type="InterPro" id="IPR003837">
    <property type="entry name" value="GatC"/>
</dbReference>
<accession>A0A087M6H1</accession>
<comment type="subunit">
    <text evidence="2">Heterotrimer of A, B and C subunits.</text>
</comment>
<evidence type="ECO:0000313" key="4">
    <source>
        <dbReference type="Proteomes" id="UP000028981"/>
    </source>
</evidence>
<dbReference type="PANTHER" id="PTHR15004">
    <property type="entry name" value="GLUTAMYL-TRNA(GLN) AMIDOTRANSFERASE SUBUNIT C, MITOCHONDRIAL"/>
    <property type="match status" value="1"/>
</dbReference>
<proteinExistence type="inferred from homology"/>
<evidence type="ECO:0000256" key="2">
    <source>
        <dbReference type="HAMAP-Rule" id="MF_00122"/>
    </source>
</evidence>
<evidence type="ECO:0000256" key="1">
    <source>
        <dbReference type="ARBA" id="ARBA00022598"/>
    </source>
</evidence>
<keyword evidence="3" id="KW-0808">Transferase</keyword>
<comment type="function">
    <text evidence="2">Allows the formation of correctly charged Asn-tRNA(Asn) or Gln-tRNA(Gln) through the transamidation of misacylated Asp-tRNA(Asn) or Glu-tRNA(Gln) in organisms which lack either or both of asparaginyl-tRNA or glutaminyl-tRNA synthetases. The reaction takes place in the presence of glutamine and ATP through an activated phospho-Asp-tRNA(Asn) or phospho-Glu-tRNA(Gln).</text>
</comment>
<comment type="catalytic activity">
    <reaction evidence="2">
        <text>L-glutamyl-tRNA(Gln) + L-glutamine + ATP + H2O = L-glutaminyl-tRNA(Gln) + L-glutamate + ADP + phosphate + H(+)</text>
        <dbReference type="Rhea" id="RHEA:17521"/>
        <dbReference type="Rhea" id="RHEA-COMP:9681"/>
        <dbReference type="Rhea" id="RHEA-COMP:9684"/>
        <dbReference type="ChEBI" id="CHEBI:15377"/>
        <dbReference type="ChEBI" id="CHEBI:15378"/>
        <dbReference type="ChEBI" id="CHEBI:29985"/>
        <dbReference type="ChEBI" id="CHEBI:30616"/>
        <dbReference type="ChEBI" id="CHEBI:43474"/>
        <dbReference type="ChEBI" id="CHEBI:58359"/>
        <dbReference type="ChEBI" id="CHEBI:78520"/>
        <dbReference type="ChEBI" id="CHEBI:78521"/>
        <dbReference type="ChEBI" id="CHEBI:456216"/>
    </reaction>
</comment>
<reference evidence="3 4" key="1">
    <citation type="submission" date="2014-08" db="EMBL/GenBank/DDBJ databases">
        <authorList>
            <person name="Hassan Y.I."/>
            <person name="Lepp D."/>
            <person name="Zhou T."/>
        </authorList>
    </citation>
    <scope>NUCLEOTIDE SEQUENCE [LARGE SCALE GENOMIC DNA]</scope>
    <source>
        <strain evidence="3 4">IFO13584</strain>
    </source>
</reference>
<keyword evidence="1 2" id="KW-0436">Ligase</keyword>
<gene>
    <name evidence="2" type="primary">gatC</name>
    <name evidence="3" type="ORF">JP75_02670</name>
</gene>
<dbReference type="GO" id="GO:0016740">
    <property type="term" value="F:transferase activity"/>
    <property type="evidence" value="ECO:0007669"/>
    <property type="project" value="UniProtKB-KW"/>
</dbReference>
<dbReference type="AlphaFoldDB" id="A0A087M6H1"/>
<dbReference type="PANTHER" id="PTHR15004:SF0">
    <property type="entry name" value="GLUTAMYL-TRNA(GLN) AMIDOTRANSFERASE SUBUNIT C, MITOCHONDRIAL"/>
    <property type="match status" value="1"/>
</dbReference>
<keyword evidence="4" id="KW-1185">Reference proteome</keyword>
<dbReference type="Gene3D" id="1.10.20.60">
    <property type="entry name" value="Glu-tRNAGln amidotransferase C subunit, N-terminal domain"/>
    <property type="match status" value="1"/>
</dbReference>
<dbReference type="Pfam" id="PF02686">
    <property type="entry name" value="GatC"/>
    <property type="match status" value="1"/>
</dbReference>
<dbReference type="HAMAP" id="MF_00122">
    <property type="entry name" value="GatC"/>
    <property type="match status" value="1"/>
</dbReference>
<keyword evidence="2" id="KW-0067">ATP-binding</keyword>
<evidence type="ECO:0000313" key="3">
    <source>
        <dbReference type="EMBL" id="KFL32474.1"/>
    </source>
</evidence>
<dbReference type="SUPFAM" id="SSF141000">
    <property type="entry name" value="Glu-tRNAGln amidotransferase C subunit"/>
    <property type="match status" value="1"/>
</dbReference>
<dbReference type="Proteomes" id="UP000028981">
    <property type="component" value="Unassembled WGS sequence"/>
</dbReference>
<dbReference type="RefSeq" id="WP_035078817.1">
    <property type="nucleotide sequence ID" value="NZ_JQGC01000002.1"/>
</dbReference>
<comment type="catalytic activity">
    <reaction evidence="2">
        <text>L-aspartyl-tRNA(Asn) + L-glutamine + ATP + H2O = L-asparaginyl-tRNA(Asn) + L-glutamate + ADP + phosphate + 2 H(+)</text>
        <dbReference type="Rhea" id="RHEA:14513"/>
        <dbReference type="Rhea" id="RHEA-COMP:9674"/>
        <dbReference type="Rhea" id="RHEA-COMP:9677"/>
        <dbReference type="ChEBI" id="CHEBI:15377"/>
        <dbReference type="ChEBI" id="CHEBI:15378"/>
        <dbReference type="ChEBI" id="CHEBI:29985"/>
        <dbReference type="ChEBI" id="CHEBI:30616"/>
        <dbReference type="ChEBI" id="CHEBI:43474"/>
        <dbReference type="ChEBI" id="CHEBI:58359"/>
        <dbReference type="ChEBI" id="CHEBI:78515"/>
        <dbReference type="ChEBI" id="CHEBI:78516"/>
        <dbReference type="ChEBI" id="CHEBI:456216"/>
    </reaction>
</comment>
<sequence>MSVDATTVKRIGRLARIRIEEEEVAGYQNELNAILGFVEQLGEVNVDGVEPMTSVTPMQLRRRDDVVTDGGYPERIVQNAPLTEDNFFMVPKVVE</sequence>
<keyword evidence="2" id="KW-0547">Nucleotide-binding</keyword>
<dbReference type="InterPro" id="IPR036113">
    <property type="entry name" value="Asp/Glu-ADT_sf_sub_c"/>
</dbReference>
<dbReference type="GO" id="GO:0050566">
    <property type="term" value="F:asparaginyl-tRNA synthase (glutamine-hydrolyzing) activity"/>
    <property type="evidence" value="ECO:0007669"/>
    <property type="project" value="RHEA"/>
</dbReference>
<name>A0A087M6H1_9HYPH</name>
<dbReference type="OrthoDB" id="9794326at2"/>
<dbReference type="GO" id="GO:0050567">
    <property type="term" value="F:glutaminyl-tRNA synthase (glutamine-hydrolyzing) activity"/>
    <property type="evidence" value="ECO:0007669"/>
    <property type="project" value="UniProtKB-UniRule"/>
</dbReference>
<keyword evidence="2" id="KW-0648">Protein biosynthesis</keyword>
<dbReference type="NCBIfam" id="TIGR00135">
    <property type="entry name" value="gatC"/>
    <property type="match status" value="1"/>
</dbReference>
<organism evidence="3 4">
    <name type="scientific">Devosia riboflavina</name>
    <dbReference type="NCBI Taxonomy" id="46914"/>
    <lineage>
        <taxon>Bacteria</taxon>
        <taxon>Pseudomonadati</taxon>
        <taxon>Pseudomonadota</taxon>
        <taxon>Alphaproteobacteria</taxon>
        <taxon>Hyphomicrobiales</taxon>
        <taxon>Devosiaceae</taxon>
        <taxon>Devosia</taxon>
    </lineage>
</organism>